<name>A0ABV2R6Y6_9CAUL</name>
<dbReference type="InterPro" id="IPR008254">
    <property type="entry name" value="Flavodoxin/NO_synth"/>
</dbReference>
<dbReference type="EMBL" id="JBEPTF010000001">
    <property type="protein sequence ID" value="MET4682329.1"/>
    <property type="molecule type" value="Genomic_DNA"/>
</dbReference>
<dbReference type="GO" id="GO:0004783">
    <property type="term" value="F:sulfite reductase (NADPH) activity"/>
    <property type="evidence" value="ECO:0007669"/>
    <property type="project" value="UniProtKB-EC"/>
</dbReference>
<dbReference type="SUPFAM" id="SSF52218">
    <property type="entry name" value="Flavoproteins"/>
    <property type="match status" value="1"/>
</dbReference>
<dbReference type="RefSeq" id="WP_354087284.1">
    <property type="nucleotide sequence ID" value="NZ_JBEPTF010000001.1"/>
</dbReference>
<accession>A0ABV2R6Y6</accession>
<keyword evidence="3" id="KW-0813">Transport</keyword>
<feature type="domain" description="FAD-binding FR-type" evidence="6">
    <location>
        <begin position="203"/>
        <end position="318"/>
    </location>
</feature>
<dbReference type="InterPro" id="IPR001094">
    <property type="entry name" value="Flavdoxin-like"/>
</dbReference>
<evidence type="ECO:0000259" key="6">
    <source>
        <dbReference type="PROSITE" id="PS51384"/>
    </source>
</evidence>
<keyword evidence="8" id="KW-1185">Reference proteome</keyword>
<dbReference type="CDD" id="cd06200">
    <property type="entry name" value="SiR_like1"/>
    <property type="match status" value="1"/>
</dbReference>
<evidence type="ECO:0000313" key="7">
    <source>
        <dbReference type="EMBL" id="MET4682329.1"/>
    </source>
</evidence>
<evidence type="ECO:0000256" key="2">
    <source>
        <dbReference type="ARBA" id="ARBA00022643"/>
    </source>
</evidence>
<evidence type="ECO:0000256" key="1">
    <source>
        <dbReference type="ARBA" id="ARBA00022630"/>
    </source>
</evidence>
<proteinExistence type="predicted"/>
<dbReference type="PROSITE" id="PS50902">
    <property type="entry name" value="FLAVODOXIN_LIKE"/>
    <property type="match status" value="1"/>
</dbReference>
<dbReference type="InterPro" id="IPR029039">
    <property type="entry name" value="Flavoprotein-like_sf"/>
</dbReference>
<comment type="caution">
    <text evidence="7">The sequence shown here is derived from an EMBL/GenBank/DDBJ whole genome shotgun (WGS) entry which is preliminary data.</text>
</comment>
<dbReference type="EC" id="1.6.2.4" evidence="4"/>
<organism evidence="7 8">
    <name type="scientific">Brevundimonas faecalis</name>
    <dbReference type="NCBI Taxonomy" id="947378"/>
    <lineage>
        <taxon>Bacteria</taxon>
        <taxon>Pseudomonadati</taxon>
        <taxon>Pseudomonadota</taxon>
        <taxon>Alphaproteobacteria</taxon>
        <taxon>Caulobacterales</taxon>
        <taxon>Caulobacteraceae</taxon>
        <taxon>Brevundimonas</taxon>
    </lineage>
</organism>
<dbReference type="SUPFAM" id="SSF52343">
    <property type="entry name" value="Ferredoxin reductase-like, C-terminal NADP-linked domain"/>
    <property type="match status" value="1"/>
</dbReference>
<feature type="domain" description="Flavodoxin-like" evidence="5">
    <location>
        <begin position="52"/>
        <end position="189"/>
    </location>
</feature>
<keyword evidence="7" id="KW-0560">Oxidoreductase</keyword>
<dbReference type="Gene3D" id="2.40.30.10">
    <property type="entry name" value="Translation factors"/>
    <property type="match status" value="1"/>
</dbReference>
<evidence type="ECO:0000313" key="8">
    <source>
        <dbReference type="Proteomes" id="UP001549313"/>
    </source>
</evidence>
<dbReference type="PANTHER" id="PTHR19384">
    <property type="entry name" value="NITRIC OXIDE SYNTHASE-RELATED"/>
    <property type="match status" value="1"/>
</dbReference>
<dbReference type="PANTHER" id="PTHR19384:SF17">
    <property type="entry name" value="NADPH--CYTOCHROME P450 REDUCTASE"/>
    <property type="match status" value="1"/>
</dbReference>
<dbReference type="InterPro" id="IPR039261">
    <property type="entry name" value="FNR_nucleotide-bd"/>
</dbReference>
<dbReference type="InterPro" id="IPR001709">
    <property type="entry name" value="Flavoprot_Pyr_Nucl_cyt_Rdtase"/>
</dbReference>
<dbReference type="InterPro" id="IPR001433">
    <property type="entry name" value="OxRdtase_FAD/NAD-bd"/>
</dbReference>
<dbReference type="Gene3D" id="3.40.50.80">
    <property type="entry name" value="Nucleotide-binding domain of ferredoxin-NADP reductase (FNR) module"/>
    <property type="match status" value="1"/>
</dbReference>
<dbReference type="InterPro" id="IPR017927">
    <property type="entry name" value="FAD-bd_FR_type"/>
</dbReference>
<dbReference type="PRINTS" id="PR00369">
    <property type="entry name" value="FLAVODOXIN"/>
</dbReference>
<evidence type="ECO:0000256" key="3">
    <source>
        <dbReference type="ARBA" id="ARBA00022982"/>
    </source>
</evidence>
<dbReference type="SUPFAM" id="SSF63380">
    <property type="entry name" value="Riboflavin synthase domain-like"/>
    <property type="match status" value="1"/>
</dbReference>
<evidence type="ECO:0000256" key="4">
    <source>
        <dbReference type="ARBA" id="ARBA00023797"/>
    </source>
</evidence>
<sequence length="457" mass="49258">MTADVSRWLWTAVTVALWLGLVGLTVWRVRAAARRAAEQGRALAPAAGEDTVLIAFASQTGFGEELAWMTARALGDGGVGARPLSFSDLNLETLKGARRLLVIASTTGEGDAPDGAARFVRQAMKTEVDLSHLSYGLLALGDRSYDAFCSFGHAVGDWLDACGAQTLFDRVEVDDGDAGAIRHWQHQLNQITGSTTAPDWTPPAYDRWRLVERRLLNAGSPGGEAWHLAFEPIDHAPDWAAGDIAEVGLPVRDGEPSASREYSVASLPSDGRVEFCIRLMTYPDGKPGLASGWLTQDLEVGGETAMRVRANRGFHAPPPEAPIILIGNGTGIAGLRGHLKARAQHDKTGGAWLLFGERTQAHDALYDADLQACLATGVLTRLDRSFSRDGGENRYVQSLVAEHARTVADWVDRGAYVYVCGSLEGMSKGVHAALEAALGEERLTRLTDAGRYRRDVY</sequence>
<dbReference type="Pfam" id="PF00175">
    <property type="entry name" value="NAD_binding_1"/>
    <property type="match status" value="1"/>
</dbReference>
<protein>
    <recommendedName>
        <fullName evidence="4">NADPH--hemoprotein reductase</fullName>
        <ecNumber evidence="4">1.6.2.4</ecNumber>
    </recommendedName>
</protein>
<reference evidence="7 8" key="1">
    <citation type="submission" date="2024-06" db="EMBL/GenBank/DDBJ databases">
        <title>Sorghum-associated microbial communities from plants grown in Nebraska, USA.</title>
        <authorList>
            <person name="Schachtman D."/>
        </authorList>
    </citation>
    <scope>NUCLEOTIDE SEQUENCE [LARGE SCALE GENOMIC DNA]</scope>
    <source>
        <strain evidence="7 8">2814</strain>
    </source>
</reference>
<keyword evidence="3" id="KW-0249">Electron transport</keyword>
<dbReference type="PRINTS" id="PR00371">
    <property type="entry name" value="FPNCR"/>
</dbReference>
<keyword evidence="1" id="KW-0285">Flavoprotein</keyword>
<dbReference type="Gene3D" id="3.40.50.360">
    <property type="match status" value="1"/>
</dbReference>
<evidence type="ECO:0000259" key="5">
    <source>
        <dbReference type="PROSITE" id="PS50902"/>
    </source>
</evidence>
<dbReference type="Proteomes" id="UP001549313">
    <property type="component" value="Unassembled WGS sequence"/>
</dbReference>
<dbReference type="Pfam" id="PF00258">
    <property type="entry name" value="Flavodoxin_1"/>
    <property type="match status" value="1"/>
</dbReference>
<dbReference type="InterPro" id="IPR017938">
    <property type="entry name" value="Riboflavin_synthase-like_b-brl"/>
</dbReference>
<gene>
    <name evidence="7" type="ORF">ABIE19_000238</name>
</gene>
<keyword evidence="2" id="KW-0288">FMN</keyword>
<dbReference type="PROSITE" id="PS51384">
    <property type="entry name" value="FAD_FR"/>
    <property type="match status" value="1"/>
</dbReference>